<gene>
    <name evidence="2" type="ORF">NA56DRAFT_657374</name>
</gene>
<proteinExistence type="predicted"/>
<reference evidence="2 3" key="1">
    <citation type="submission" date="2016-05" db="EMBL/GenBank/DDBJ databases">
        <title>A degradative enzymes factory behind the ericoid mycorrhizal symbiosis.</title>
        <authorList>
            <consortium name="DOE Joint Genome Institute"/>
            <person name="Martino E."/>
            <person name="Morin E."/>
            <person name="Grelet G."/>
            <person name="Kuo A."/>
            <person name="Kohler A."/>
            <person name="Daghino S."/>
            <person name="Barry K."/>
            <person name="Choi C."/>
            <person name="Cichocki N."/>
            <person name="Clum A."/>
            <person name="Copeland A."/>
            <person name="Hainaut M."/>
            <person name="Haridas S."/>
            <person name="Labutti K."/>
            <person name="Lindquist E."/>
            <person name="Lipzen A."/>
            <person name="Khouja H.-R."/>
            <person name="Murat C."/>
            <person name="Ohm R."/>
            <person name="Olson A."/>
            <person name="Spatafora J."/>
            <person name="Veneault-Fourrey C."/>
            <person name="Henrissat B."/>
            <person name="Grigoriev I."/>
            <person name="Martin F."/>
            <person name="Perotto S."/>
        </authorList>
    </citation>
    <scope>NUCLEOTIDE SEQUENCE [LARGE SCALE GENOMIC DNA]</scope>
    <source>
        <strain evidence="2 3">UAMH 7357</strain>
    </source>
</reference>
<protein>
    <submittedName>
        <fullName evidence="2">Uncharacterized protein</fullName>
    </submittedName>
</protein>
<dbReference type="EMBL" id="KZ613475">
    <property type="protein sequence ID" value="PMD23324.1"/>
    <property type="molecule type" value="Genomic_DNA"/>
</dbReference>
<name>A0A2J6QAM7_9HELO</name>
<sequence>MAKRDQIADRPSPRSSKQRHDSGYAPLASDEKNEDFRALSPVKNRMAERVPEHARWICIPLTQLLSWKDVQNRGKDAICRVPGNHSFQDHAFDRSFYAIAPNWTVPRISRFEDTFEQMRKQVQLKHRSAPSRISFSIFDNWKRKKRCNKLFK</sequence>
<evidence type="ECO:0000313" key="2">
    <source>
        <dbReference type="EMBL" id="PMD23324.1"/>
    </source>
</evidence>
<feature type="region of interest" description="Disordered" evidence="1">
    <location>
        <begin position="1"/>
        <end position="36"/>
    </location>
</feature>
<evidence type="ECO:0000313" key="3">
    <source>
        <dbReference type="Proteomes" id="UP000235672"/>
    </source>
</evidence>
<evidence type="ECO:0000256" key="1">
    <source>
        <dbReference type="SAM" id="MobiDB-lite"/>
    </source>
</evidence>
<dbReference type="AlphaFoldDB" id="A0A2J6QAM7"/>
<organism evidence="2 3">
    <name type="scientific">Hyaloscypha hepaticicola</name>
    <dbReference type="NCBI Taxonomy" id="2082293"/>
    <lineage>
        <taxon>Eukaryota</taxon>
        <taxon>Fungi</taxon>
        <taxon>Dikarya</taxon>
        <taxon>Ascomycota</taxon>
        <taxon>Pezizomycotina</taxon>
        <taxon>Leotiomycetes</taxon>
        <taxon>Helotiales</taxon>
        <taxon>Hyaloscyphaceae</taxon>
        <taxon>Hyaloscypha</taxon>
    </lineage>
</organism>
<keyword evidence="3" id="KW-1185">Reference proteome</keyword>
<dbReference type="Proteomes" id="UP000235672">
    <property type="component" value="Unassembled WGS sequence"/>
</dbReference>
<accession>A0A2J6QAM7</accession>
<dbReference type="OrthoDB" id="10624119at2759"/>
<feature type="compositionally biased region" description="Basic and acidic residues" evidence="1">
    <location>
        <begin position="1"/>
        <end position="22"/>
    </location>
</feature>